<dbReference type="Proteomes" id="UP000014760">
    <property type="component" value="Unassembled WGS sequence"/>
</dbReference>
<feature type="compositionally biased region" description="Basic and acidic residues" evidence="1">
    <location>
        <begin position="114"/>
        <end position="125"/>
    </location>
</feature>
<dbReference type="OrthoDB" id="6493944at2759"/>
<reference evidence="3" key="3">
    <citation type="submission" date="2015-06" db="UniProtKB">
        <authorList>
            <consortium name="EnsemblMetazoa"/>
        </authorList>
    </citation>
    <scope>IDENTIFICATION</scope>
</reference>
<dbReference type="EMBL" id="KB300390">
    <property type="protein sequence ID" value="ELU06795.1"/>
    <property type="molecule type" value="Genomic_DNA"/>
</dbReference>
<evidence type="ECO:0000256" key="1">
    <source>
        <dbReference type="SAM" id="MobiDB-lite"/>
    </source>
</evidence>
<dbReference type="EnsemblMetazoa" id="CapteT194437">
    <property type="protein sequence ID" value="CapteP194437"/>
    <property type="gene ID" value="CapteG194437"/>
</dbReference>
<dbReference type="AlphaFoldDB" id="R7UKN6"/>
<feature type="region of interest" description="Disordered" evidence="1">
    <location>
        <begin position="100"/>
        <end position="125"/>
    </location>
</feature>
<dbReference type="GO" id="GO:0005886">
    <property type="term" value="C:plasma membrane"/>
    <property type="evidence" value="ECO:0007669"/>
    <property type="project" value="TreeGrafter"/>
</dbReference>
<dbReference type="PANTHER" id="PTHR36300:SF1">
    <property type="entry name" value="RAW, ISOFORM A"/>
    <property type="match status" value="1"/>
</dbReference>
<evidence type="ECO:0000313" key="2">
    <source>
        <dbReference type="EMBL" id="ELU06795.1"/>
    </source>
</evidence>
<organism evidence="2">
    <name type="scientific">Capitella teleta</name>
    <name type="common">Polychaete worm</name>
    <dbReference type="NCBI Taxonomy" id="283909"/>
    <lineage>
        <taxon>Eukaryota</taxon>
        <taxon>Metazoa</taxon>
        <taxon>Spiralia</taxon>
        <taxon>Lophotrochozoa</taxon>
        <taxon>Annelida</taxon>
        <taxon>Polychaeta</taxon>
        <taxon>Sedentaria</taxon>
        <taxon>Scolecida</taxon>
        <taxon>Capitellidae</taxon>
        <taxon>Capitella</taxon>
    </lineage>
</organism>
<evidence type="ECO:0008006" key="5">
    <source>
        <dbReference type="Google" id="ProtNLM"/>
    </source>
</evidence>
<sequence length="125" mass="14405">MVPERELWQLFQRYASSTGVLIQPQIRRALNSIELYPTKSQVFEMVHCSCECSGRTPVDHLTFGEFCILTTELSEAYRKNAPAPIPKSQLKDKAALVLEERRKKRKPSGPMFSSHREMRSAIEKH</sequence>
<dbReference type="OMA" id="CSNRESR"/>
<dbReference type="PANTHER" id="PTHR36300">
    <property type="entry name" value="RAW, ISOFORM A"/>
    <property type="match status" value="1"/>
</dbReference>
<reference evidence="4" key="1">
    <citation type="submission" date="2012-12" db="EMBL/GenBank/DDBJ databases">
        <authorList>
            <person name="Hellsten U."/>
            <person name="Grimwood J."/>
            <person name="Chapman J.A."/>
            <person name="Shapiro H."/>
            <person name="Aerts A."/>
            <person name="Otillar R.P."/>
            <person name="Terry A.Y."/>
            <person name="Boore J.L."/>
            <person name="Simakov O."/>
            <person name="Marletaz F."/>
            <person name="Cho S.-J."/>
            <person name="Edsinger-Gonzales E."/>
            <person name="Havlak P."/>
            <person name="Kuo D.-H."/>
            <person name="Larsson T."/>
            <person name="Lv J."/>
            <person name="Arendt D."/>
            <person name="Savage R."/>
            <person name="Osoegawa K."/>
            <person name="de Jong P."/>
            <person name="Lindberg D.R."/>
            <person name="Seaver E.C."/>
            <person name="Weisblat D.A."/>
            <person name="Putnam N.H."/>
            <person name="Grigoriev I.V."/>
            <person name="Rokhsar D.S."/>
        </authorList>
    </citation>
    <scope>NUCLEOTIDE SEQUENCE</scope>
    <source>
        <strain evidence="4">I ESC-2004</strain>
    </source>
</reference>
<dbReference type="EMBL" id="AMQN01007294">
    <property type="status" value="NOT_ANNOTATED_CDS"/>
    <property type="molecule type" value="Genomic_DNA"/>
</dbReference>
<accession>R7UKN6</accession>
<evidence type="ECO:0000313" key="4">
    <source>
        <dbReference type="Proteomes" id="UP000014760"/>
    </source>
</evidence>
<gene>
    <name evidence="2" type="ORF">CAPTEDRAFT_194437</name>
</gene>
<dbReference type="HOGENOM" id="CLU_1994774_0_0_1"/>
<protein>
    <recommendedName>
        <fullName evidence="5">EF-hand domain-containing protein</fullName>
    </recommendedName>
</protein>
<reference evidence="2 4" key="2">
    <citation type="journal article" date="2013" name="Nature">
        <title>Insights into bilaterian evolution from three spiralian genomes.</title>
        <authorList>
            <person name="Simakov O."/>
            <person name="Marletaz F."/>
            <person name="Cho S.J."/>
            <person name="Edsinger-Gonzales E."/>
            <person name="Havlak P."/>
            <person name="Hellsten U."/>
            <person name="Kuo D.H."/>
            <person name="Larsson T."/>
            <person name="Lv J."/>
            <person name="Arendt D."/>
            <person name="Savage R."/>
            <person name="Osoegawa K."/>
            <person name="de Jong P."/>
            <person name="Grimwood J."/>
            <person name="Chapman J.A."/>
            <person name="Shapiro H."/>
            <person name="Aerts A."/>
            <person name="Otillar R.P."/>
            <person name="Terry A.Y."/>
            <person name="Boore J.L."/>
            <person name="Grigoriev I.V."/>
            <person name="Lindberg D.R."/>
            <person name="Seaver E.C."/>
            <person name="Weisblat D.A."/>
            <person name="Putnam N.H."/>
            <person name="Rokhsar D.S."/>
        </authorList>
    </citation>
    <scope>NUCLEOTIDE SEQUENCE</scope>
    <source>
        <strain evidence="2 4">I ESC-2004</strain>
    </source>
</reference>
<proteinExistence type="predicted"/>
<evidence type="ECO:0000313" key="3">
    <source>
        <dbReference type="EnsemblMetazoa" id="CapteP194437"/>
    </source>
</evidence>
<name>R7UKN6_CAPTE</name>
<keyword evidence="4" id="KW-1185">Reference proteome</keyword>